<dbReference type="AlphaFoldDB" id="A0A067QUA7"/>
<evidence type="ECO:0000313" key="3">
    <source>
        <dbReference type="EMBL" id="KDR13457.1"/>
    </source>
</evidence>
<protein>
    <recommendedName>
        <fullName evidence="5">Translation initiation factor IF-2</fullName>
    </recommendedName>
</protein>
<dbReference type="EMBL" id="KK852945">
    <property type="protein sequence ID" value="KDR13457.1"/>
    <property type="molecule type" value="Genomic_DNA"/>
</dbReference>
<keyword evidence="4" id="KW-1185">Reference proteome</keyword>
<keyword evidence="2" id="KW-0732">Signal</keyword>
<name>A0A067QUA7_ZOONE</name>
<sequence>MRHHLAVILVLPLVASVLLHAEVKGASTSESTNKQTAESKNSKFNFGYNSNGVNPGSVVYTLGGYYPGGSGYYPAGANGGYPGYPGAAGENPVYPETRPNPCGDEDEGPVSGADGGKIPGGVPVDNEVEVFNVPQSNQGGYPGRGEYPNGGYPSGGYPGYYPGVYTG</sequence>
<evidence type="ECO:0000313" key="4">
    <source>
        <dbReference type="Proteomes" id="UP000027135"/>
    </source>
</evidence>
<accession>A0A067QUA7</accession>
<feature type="signal peptide" evidence="2">
    <location>
        <begin position="1"/>
        <end position="21"/>
    </location>
</feature>
<feature type="region of interest" description="Disordered" evidence="1">
    <location>
        <begin position="89"/>
        <end position="120"/>
    </location>
</feature>
<evidence type="ECO:0008006" key="5">
    <source>
        <dbReference type="Google" id="ProtNLM"/>
    </source>
</evidence>
<organism evidence="3 4">
    <name type="scientific">Zootermopsis nevadensis</name>
    <name type="common">Dampwood termite</name>
    <dbReference type="NCBI Taxonomy" id="136037"/>
    <lineage>
        <taxon>Eukaryota</taxon>
        <taxon>Metazoa</taxon>
        <taxon>Ecdysozoa</taxon>
        <taxon>Arthropoda</taxon>
        <taxon>Hexapoda</taxon>
        <taxon>Insecta</taxon>
        <taxon>Pterygota</taxon>
        <taxon>Neoptera</taxon>
        <taxon>Polyneoptera</taxon>
        <taxon>Dictyoptera</taxon>
        <taxon>Blattodea</taxon>
        <taxon>Blattoidea</taxon>
        <taxon>Termitoidae</taxon>
        <taxon>Termopsidae</taxon>
        <taxon>Zootermopsis</taxon>
    </lineage>
</organism>
<feature type="region of interest" description="Disordered" evidence="1">
    <location>
        <begin position="25"/>
        <end position="45"/>
    </location>
</feature>
<evidence type="ECO:0000256" key="2">
    <source>
        <dbReference type="SAM" id="SignalP"/>
    </source>
</evidence>
<dbReference type="InParanoid" id="A0A067QUA7"/>
<feature type="compositionally biased region" description="Polar residues" evidence="1">
    <location>
        <begin position="26"/>
        <end position="45"/>
    </location>
</feature>
<evidence type="ECO:0000256" key="1">
    <source>
        <dbReference type="SAM" id="MobiDB-lite"/>
    </source>
</evidence>
<feature type="chain" id="PRO_5001647845" description="Translation initiation factor IF-2" evidence="2">
    <location>
        <begin position="22"/>
        <end position="167"/>
    </location>
</feature>
<proteinExistence type="predicted"/>
<dbReference type="Proteomes" id="UP000027135">
    <property type="component" value="Unassembled WGS sequence"/>
</dbReference>
<reference evidence="3 4" key="1">
    <citation type="journal article" date="2014" name="Nat. Commun.">
        <title>Molecular traces of alternative social organization in a termite genome.</title>
        <authorList>
            <person name="Terrapon N."/>
            <person name="Li C."/>
            <person name="Robertson H.M."/>
            <person name="Ji L."/>
            <person name="Meng X."/>
            <person name="Booth W."/>
            <person name="Chen Z."/>
            <person name="Childers C.P."/>
            <person name="Glastad K.M."/>
            <person name="Gokhale K."/>
            <person name="Gowin J."/>
            <person name="Gronenberg W."/>
            <person name="Hermansen R.A."/>
            <person name="Hu H."/>
            <person name="Hunt B.G."/>
            <person name="Huylmans A.K."/>
            <person name="Khalil S.M."/>
            <person name="Mitchell R.D."/>
            <person name="Munoz-Torres M.C."/>
            <person name="Mustard J.A."/>
            <person name="Pan H."/>
            <person name="Reese J.T."/>
            <person name="Scharf M.E."/>
            <person name="Sun F."/>
            <person name="Vogel H."/>
            <person name="Xiao J."/>
            <person name="Yang W."/>
            <person name="Yang Z."/>
            <person name="Yang Z."/>
            <person name="Zhou J."/>
            <person name="Zhu J."/>
            <person name="Brent C.S."/>
            <person name="Elsik C.G."/>
            <person name="Goodisman M.A."/>
            <person name="Liberles D.A."/>
            <person name="Roe R.M."/>
            <person name="Vargo E.L."/>
            <person name="Vilcinskas A."/>
            <person name="Wang J."/>
            <person name="Bornberg-Bauer E."/>
            <person name="Korb J."/>
            <person name="Zhang G."/>
            <person name="Liebig J."/>
        </authorList>
    </citation>
    <scope>NUCLEOTIDE SEQUENCE [LARGE SCALE GENOMIC DNA]</scope>
    <source>
        <tissue evidence="3">Whole organism</tissue>
    </source>
</reference>
<gene>
    <name evidence="3" type="ORF">L798_12566</name>
</gene>
<feature type="region of interest" description="Disordered" evidence="1">
    <location>
        <begin position="133"/>
        <end position="153"/>
    </location>
</feature>